<dbReference type="Proteomes" id="UP001056201">
    <property type="component" value="Chromosome 2"/>
</dbReference>
<comment type="similarity">
    <text evidence="1">Belongs to the 'phage' integrase family.</text>
</comment>
<evidence type="ECO:0000313" key="7">
    <source>
        <dbReference type="Proteomes" id="UP001056201"/>
    </source>
</evidence>
<evidence type="ECO:0000256" key="1">
    <source>
        <dbReference type="ARBA" id="ARBA00008857"/>
    </source>
</evidence>
<feature type="domain" description="Tyr recombinase" evidence="5">
    <location>
        <begin position="188"/>
        <end position="384"/>
    </location>
</feature>
<dbReference type="EMBL" id="CP097636">
    <property type="protein sequence ID" value="URI11028.1"/>
    <property type="molecule type" value="Genomic_DNA"/>
</dbReference>
<protein>
    <submittedName>
        <fullName evidence="6">Site-specific integrase</fullName>
    </submittedName>
</protein>
<reference evidence="6" key="1">
    <citation type="submission" date="2022-05" db="EMBL/GenBank/DDBJ databases">
        <title>An RpoN-dependent PEP-CTERM gene is involved in floc formation of an Aquincola tertiaricarbonis strain.</title>
        <authorList>
            <person name="Qiu D."/>
            <person name="Xia M."/>
        </authorList>
    </citation>
    <scope>NUCLEOTIDE SEQUENCE</scope>
    <source>
        <strain evidence="6">RN12</strain>
    </source>
</reference>
<dbReference type="RefSeq" id="WP_250199226.1">
    <property type="nucleotide sequence ID" value="NZ_CP097636.1"/>
</dbReference>
<dbReference type="PANTHER" id="PTHR30629:SF2">
    <property type="entry name" value="PROPHAGE INTEGRASE INTS-RELATED"/>
    <property type="match status" value="1"/>
</dbReference>
<organism evidence="6 7">
    <name type="scientific">Aquincola tertiaricarbonis</name>
    <dbReference type="NCBI Taxonomy" id="391953"/>
    <lineage>
        <taxon>Bacteria</taxon>
        <taxon>Pseudomonadati</taxon>
        <taxon>Pseudomonadota</taxon>
        <taxon>Betaproteobacteria</taxon>
        <taxon>Burkholderiales</taxon>
        <taxon>Sphaerotilaceae</taxon>
        <taxon>Aquincola</taxon>
    </lineage>
</organism>
<dbReference type="PROSITE" id="PS51898">
    <property type="entry name" value="TYR_RECOMBINASE"/>
    <property type="match status" value="1"/>
</dbReference>
<dbReference type="Pfam" id="PF12167">
    <property type="entry name" value="Arm-DNA-bind_2"/>
    <property type="match status" value="1"/>
</dbReference>
<dbReference type="CDD" id="cd01189">
    <property type="entry name" value="INT_ICEBs1_C_like"/>
    <property type="match status" value="1"/>
</dbReference>
<dbReference type="InterPro" id="IPR050808">
    <property type="entry name" value="Phage_Integrase"/>
</dbReference>
<dbReference type="InterPro" id="IPR010998">
    <property type="entry name" value="Integrase_recombinase_N"/>
</dbReference>
<accession>A0ABY4SGX0</accession>
<dbReference type="PANTHER" id="PTHR30629">
    <property type="entry name" value="PROPHAGE INTEGRASE"/>
    <property type="match status" value="1"/>
</dbReference>
<evidence type="ECO:0000256" key="3">
    <source>
        <dbReference type="ARBA" id="ARBA00023125"/>
    </source>
</evidence>
<keyword evidence="2" id="KW-0229">DNA integration</keyword>
<proteinExistence type="inferred from homology"/>
<gene>
    <name evidence="6" type="ORF">MW290_18845</name>
</gene>
<evidence type="ECO:0000259" key="5">
    <source>
        <dbReference type="PROSITE" id="PS51898"/>
    </source>
</evidence>
<dbReference type="Gene3D" id="1.10.443.10">
    <property type="entry name" value="Intergrase catalytic core"/>
    <property type="match status" value="1"/>
</dbReference>
<evidence type="ECO:0000313" key="6">
    <source>
        <dbReference type="EMBL" id="URI11028.1"/>
    </source>
</evidence>
<dbReference type="Gene3D" id="1.10.150.130">
    <property type="match status" value="1"/>
</dbReference>
<keyword evidence="3" id="KW-0238">DNA-binding</keyword>
<dbReference type="InterPro" id="IPR013762">
    <property type="entry name" value="Integrase-like_cat_sf"/>
</dbReference>
<dbReference type="InterPro" id="IPR002104">
    <property type="entry name" value="Integrase_catalytic"/>
</dbReference>
<dbReference type="InterPro" id="IPR011010">
    <property type="entry name" value="DNA_brk_join_enz"/>
</dbReference>
<dbReference type="Pfam" id="PF00589">
    <property type="entry name" value="Phage_integrase"/>
    <property type="match status" value="1"/>
</dbReference>
<evidence type="ECO:0000256" key="2">
    <source>
        <dbReference type="ARBA" id="ARBA00022908"/>
    </source>
</evidence>
<keyword evidence="7" id="KW-1185">Reference proteome</keyword>
<dbReference type="InterPro" id="IPR022000">
    <property type="entry name" value="Min27-like_integrase_DNA_bind"/>
</dbReference>
<keyword evidence="4" id="KW-0233">DNA recombination</keyword>
<name>A0ABY4SGX0_AQUTE</name>
<sequence length="399" mass="45059">MRPAGDRIEVRFTWQGKEIRPTLPLKPTAANMRHAARQRADILEEIAAGTFQLERHFPGYKFAAKHAPANEHQGRTLADWADVWAKLARRELEHSTITIYTNHLNTYWLAAFGHMKPSRVTHEMLLGRLADLAEPRLDTATGKIRKGLARKTQNNILIPLRGVFALACKDGSFPNPTDGINCLKVQTGNPDPFTADEVEAILADLRKPRGRTTAAQAQALADYFEFAFFAGLRPSEQIALLWSDVDLRAHTVTVQRARVLKQEKDRTKTHRARHVELNARAWAALERQRARTQLLAGKVFLNPFTGKAWNNGEEQRREWMDCLRRVGVRHRPPKECRDTSVTLALMAGADPYWVAAQHGHSVQTMMKDYAKYIPQADRGRNLAAVNASLTPVARKAIPR</sequence>
<evidence type="ECO:0000256" key="4">
    <source>
        <dbReference type="ARBA" id="ARBA00023172"/>
    </source>
</evidence>
<dbReference type="SUPFAM" id="SSF56349">
    <property type="entry name" value="DNA breaking-rejoining enzymes"/>
    <property type="match status" value="1"/>
</dbReference>